<name>A0AA38MAL4_9CUCU</name>
<sequence>MYAQLPSEYSEGCALSDDARRRAHKYGTEFEYHPEVSRREQHLILIIDFIRKFDQLNASESMPRHRQFIPLRRPQEAFF</sequence>
<comment type="caution">
    <text evidence="1">The sequence shown here is derived from an EMBL/GenBank/DDBJ whole genome shotgun (WGS) entry which is preliminary data.</text>
</comment>
<reference evidence="1" key="1">
    <citation type="journal article" date="2023" name="G3 (Bethesda)">
        <title>Whole genome assemblies of Zophobas morio and Tenebrio molitor.</title>
        <authorList>
            <person name="Kaur S."/>
            <person name="Stinson S.A."/>
            <person name="diCenzo G.C."/>
        </authorList>
    </citation>
    <scope>NUCLEOTIDE SEQUENCE</scope>
    <source>
        <strain evidence="1">QUZm001</strain>
    </source>
</reference>
<organism evidence="1 2">
    <name type="scientific">Zophobas morio</name>
    <dbReference type="NCBI Taxonomy" id="2755281"/>
    <lineage>
        <taxon>Eukaryota</taxon>
        <taxon>Metazoa</taxon>
        <taxon>Ecdysozoa</taxon>
        <taxon>Arthropoda</taxon>
        <taxon>Hexapoda</taxon>
        <taxon>Insecta</taxon>
        <taxon>Pterygota</taxon>
        <taxon>Neoptera</taxon>
        <taxon>Endopterygota</taxon>
        <taxon>Coleoptera</taxon>
        <taxon>Polyphaga</taxon>
        <taxon>Cucujiformia</taxon>
        <taxon>Tenebrionidae</taxon>
        <taxon>Zophobas</taxon>
    </lineage>
</organism>
<dbReference type="AlphaFoldDB" id="A0AA38MAL4"/>
<evidence type="ECO:0000313" key="1">
    <source>
        <dbReference type="EMBL" id="KAJ3649221.1"/>
    </source>
</evidence>
<evidence type="ECO:0000313" key="2">
    <source>
        <dbReference type="Proteomes" id="UP001168821"/>
    </source>
</evidence>
<dbReference type="EMBL" id="JALNTZ010000006">
    <property type="protein sequence ID" value="KAJ3649221.1"/>
    <property type="molecule type" value="Genomic_DNA"/>
</dbReference>
<gene>
    <name evidence="1" type="ORF">Zmor_020974</name>
</gene>
<protein>
    <submittedName>
        <fullName evidence="1">Uncharacterized protein</fullName>
    </submittedName>
</protein>
<accession>A0AA38MAL4</accession>
<keyword evidence="2" id="KW-1185">Reference proteome</keyword>
<dbReference type="Proteomes" id="UP001168821">
    <property type="component" value="Unassembled WGS sequence"/>
</dbReference>
<proteinExistence type="predicted"/>